<sequence length="54" mass="6482">MDKGLITQLQILKLSNIKPNFSELARLYDLDRRTVKRYYMEDRKRSGLGWGVFF</sequence>
<keyword evidence="2" id="KW-1185">Reference proteome</keyword>
<dbReference type="STRING" id="483218.BACPEC_03109"/>
<comment type="caution">
    <text evidence="1">The sequence shown here is derived from an EMBL/GenBank/DDBJ whole genome shotgun (WGS) entry which is preliminary data.</text>
</comment>
<dbReference type="Proteomes" id="UP000003136">
    <property type="component" value="Unassembled WGS sequence"/>
</dbReference>
<organism evidence="1 2">
    <name type="scientific">[Bacteroides] pectinophilus ATCC 43243</name>
    <dbReference type="NCBI Taxonomy" id="483218"/>
    <lineage>
        <taxon>Bacteria</taxon>
        <taxon>Bacillati</taxon>
        <taxon>Bacillota</taxon>
        <taxon>Clostridia</taxon>
        <taxon>Eubacteriales</taxon>
    </lineage>
</organism>
<accession>B7AWK9</accession>
<name>B7AWK9_9FIRM</name>
<proteinExistence type="predicted"/>
<evidence type="ECO:0000313" key="2">
    <source>
        <dbReference type="Proteomes" id="UP000003136"/>
    </source>
</evidence>
<reference evidence="1 2" key="2">
    <citation type="submission" date="2008-11" db="EMBL/GenBank/DDBJ databases">
        <authorList>
            <person name="Fulton L."/>
            <person name="Clifton S."/>
            <person name="Fulton B."/>
            <person name="Xu J."/>
            <person name="Minx P."/>
            <person name="Pepin K.H."/>
            <person name="Johnson M."/>
            <person name="Bhonagiri V."/>
            <person name="Nash W.E."/>
            <person name="Mardis E.R."/>
            <person name="Wilson R.K."/>
        </authorList>
    </citation>
    <scope>NUCLEOTIDE SEQUENCE [LARGE SCALE GENOMIC DNA]</scope>
    <source>
        <strain evidence="1 2">ATCC 43243</strain>
    </source>
</reference>
<dbReference type="EMBL" id="ABVQ01000037">
    <property type="protein sequence ID" value="EEC56600.1"/>
    <property type="molecule type" value="Genomic_DNA"/>
</dbReference>
<protein>
    <submittedName>
        <fullName evidence="1">Uncharacterized protein</fullName>
    </submittedName>
</protein>
<gene>
    <name evidence="1" type="ORF">BACPEC_03109</name>
</gene>
<evidence type="ECO:0000313" key="1">
    <source>
        <dbReference type="EMBL" id="EEC56600.1"/>
    </source>
</evidence>
<reference evidence="1 2" key="1">
    <citation type="submission" date="2008-11" db="EMBL/GenBank/DDBJ databases">
        <title>Draft genome sequence of Bacteroides pectinophilus (ATCC 43243).</title>
        <authorList>
            <person name="Sudarsanam P."/>
            <person name="Ley R."/>
            <person name="Guruge J."/>
            <person name="Turnbaugh P.J."/>
            <person name="Mahowald M."/>
            <person name="Liep D."/>
            <person name="Gordon J."/>
        </authorList>
    </citation>
    <scope>NUCLEOTIDE SEQUENCE [LARGE SCALE GENOMIC DNA]</scope>
    <source>
        <strain evidence="1 2">ATCC 43243</strain>
    </source>
</reference>
<dbReference type="HOGENOM" id="CLU_3040537_0_0_9"/>
<dbReference type="AlphaFoldDB" id="B7AWK9"/>